<proteinExistence type="predicted"/>
<dbReference type="EMBL" id="BAAADN010000051">
    <property type="protein sequence ID" value="GAA0471432.1"/>
    <property type="molecule type" value="Genomic_DNA"/>
</dbReference>
<evidence type="ECO:0000313" key="1">
    <source>
        <dbReference type="EMBL" id="GAA0471432.1"/>
    </source>
</evidence>
<dbReference type="AlphaFoldDB" id="A0AAV3SL17"/>
<evidence type="ECO:0000313" key="3">
    <source>
        <dbReference type="Proteomes" id="UP000830542"/>
    </source>
</evidence>
<sequence>MTSGIVSKFVENLRRDGLQQTLGRVAKFGYRGPWYTLTSRYPIGTNIYEREWDILIILDACRIDALREVANEFDFVNSVDSMWSVGSTSHEWMAQTFTHQWYEEISDTIYLTGNGFAQRTFIEGEEPGKNNNPFSFPNFSTVEKDDFKILKGVWNTGHDDNLGNVPPRYITDRAIELGRNHSTKRLIVHYNQPHTPYLSDAVNGSGTPAPFESDPFPLLRNGELSRDQAWNAYLDNLRLVLDEVKLLIENIDAERVAISADHGEAFGEWEQYGHPDASPIPAVKKVPWCETTASDMNTHTPAEDTQQPTTDIESHLADLGYLN</sequence>
<evidence type="ECO:0000313" key="2">
    <source>
        <dbReference type="EMBL" id="UOO94993.1"/>
    </source>
</evidence>
<organism evidence="1 4">
    <name type="scientific">Halococcus dombrowskii</name>
    <dbReference type="NCBI Taxonomy" id="179637"/>
    <lineage>
        <taxon>Archaea</taxon>
        <taxon>Methanobacteriati</taxon>
        <taxon>Methanobacteriota</taxon>
        <taxon>Stenosarchaea group</taxon>
        <taxon>Halobacteria</taxon>
        <taxon>Halobacteriales</taxon>
        <taxon>Halococcaceae</taxon>
        <taxon>Halococcus</taxon>
    </lineage>
</organism>
<keyword evidence="3" id="KW-1185">Reference proteome</keyword>
<protein>
    <recommendedName>
        <fullName evidence="5">Sulfatase N-terminal domain-containing protein</fullName>
    </recommendedName>
</protein>
<name>A0AAV3SL17_HALDO</name>
<evidence type="ECO:0000313" key="4">
    <source>
        <dbReference type="Proteomes" id="UP001500962"/>
    </source>
</evidence>
<dbReference type="Proteomes" id="UP000830542">
    <property type="component" value="Chromosome"/>
</dbReference>
<dbReference type="EMBL" id="CP095005">
    <property type="protein sequence ID" value="UOO94993.1"/>
    <property type="molecule type" value="Genomic_DNA"/>
</dbReference>
<dbReference type="Gene3D" id="3.40.720.10">
    <property type="entry name" value="Alkaline Phosphatase, subunit A"/>
    <property type="match status" value="1"/>
</dbReference>
<reference evidence="2" key="2">
    <citation type="submission" date="2022-04" db="EMBL/GenBank/DDBJ databases">
        <title>Sequencing and genomic assembly of Halococcus dombrowskii.</title>
        <authorList>
            <person name="Lim S.W."/>
            <person name="MacLea K.S."/>
        </authorList>
    </citation>
    <scope>NUCLEOTIDE SEQUENCE</scope>
    <source>
        <strain evidence="2">H4</strain>
    </source>
</reference>
<dbReference type="GeneID" id="71762903"/>
<dbReference type="InterPro" id="IPR017850">
    <property type="entry name" value="Alkaline_phosphatase_core_sf"/>
</dbReference>
<dbReference type="KEGG" id="hdo:MUK72_13605"/>
<reference evidence="1" key="3">
    <citation type="submission" date="2023-12" db="EMBL/GenBank/DDBJ databases">
        <authorList>
            <person name="Sun Q."/>
            <person name="Inoue M."/>
        </authorList>
    </citation>
    <scope>NUCLEOTIDE SEQUENCE</scope>
    <source>
        <strain evidence="1">JCM 12289</strain>
    </source>
</reference>
<dbReference type="Proteomes" id="UP001500962">
    <property type="component" value="Unassembled WGS sequence"/>
</dbReference>
<dbReference type="SUPFAM" id="SSF53649">
    <property type="entry name" value="Alkaline phosphatase-like"/>
    <property type="match status" value="1"/>
</dbReference>
<accession>A0AAV3SL17</accession>
<gene>
    <name evidence="1" type="ORF">GCM10008985_30390</name>
    <name evidence="2" type="ORF">MUK72_13605</name>
</gene>
<dbReference type="RefSeq" id="WP_244702085.1">
    <property type="nucleotide sequence ID" value="NZ_BAAADN010000051.1"/>
</dbReference>
<evidence type="ECO:0008006" key="5">
    <source>
        <dbReference type="Google" id="ProtNLM"/>
    </source>
</evidence>
<reference evidence="1" key="1">
    <citation type="journal article" date="2014" name="Int. J. Syst. Evol. Microbiol.">
        <title>Complete genome sequence of Corynebacterium casei LMG S-19264T (=DSM 44701T), isolated from a smear-ripened cheese.</title>
        <authorList>
            <consortium name="US DOE Joint Genome Institute (JGI-PGF)"/>
            <person name="Walter F."/>
            <person name="Albersmeier A."/>
            <person name="Kalinowski J."/>
            <person name="Ruckert C."/>
        </authorList>
    </citation>
    <scope>NUCLEOTIDE SEQUENCE</scope>
    <source>
        <strain evidence="1">JCM 12289</strain>
    </source>
</reference>